<accession>A0A9P8Q0S7</accession>
<dbReference type="AlphaFoldDB" id="A0A9P8Q0S7"/>
<dbReference type="Proteomes" id="UP000774326">
    <property type="component" value="Unassembled WGS sequence"/>
</dbReference>
<evidence type="ECO:0000256" key="1">
    <source>
        <dbReference type="SAM" id="Phobius"/>
    </source>
</evidence>
<comment type="caution">
    <text evidence="2">The sequence shown here is derived from an EMBL/GenBank/DDBJ whole genome shotgun (WGS) entry which is preliminary data.</text>
</comment>
<feature type="transmembrane region" description="Helical" evidence="1">
    <location>
        <begin position="415"/>
        <end position="436"/>
    </location>
</feature>
<protein>
    <submittedName>
        <fullName evidence="2">Uncharacterized protein</fullName>
    </submittedName>
</protein>
<name>A0A9P8Q0S7_WICPI</name>
<reference evidence="2" key="1">
    <citation type="journal article" date="2021" name="Open Biol.">
        <title>Shared evolutionary footprints suggest mitochondrial oxidative damage underlies multiple complex I losses in fungi.</title>
        <authorList>
            <person name="Schikora-Tamarit M.A."/>
            <person name="Marcet-Houben M."/>
            <person name="Nosek J."/>
            <person name="Gabaldon T."/>
        </authorList>
    </citation>
    <scope>NUCLEOTIDE SEQUENCE</scope>
    <source>
        <strain evidence="2">CBS2887</strain>
    </source>
</reference>
<evidence type="ECO:0000313" key="3">
    <source>
        <dbReference type="Proteomes" id="UP000774326"/>
    </source>
</evidence>
<keyword evidence="1" id="KW-0812">Transmembrane</keyword>
<proteinExistence type="predicted"/>
<dbReference type="EMBL" id="JAEUBG010003954">
    <property type="protein sequence ID" value="KAH3682082.1"/>
    <property type="molecule type" value="Genomic_DNA"/>
</dbReference>
<gene>
    <name evidence="2" type="ORF">WICPIJ_006951</name>
</gene>
<organism evidence="2 3">
    <name type="scientific">Wickerhamomyces pijperi</name>
    <name type="common">Yeast</name>
    <name type="synonym">Pichia pijperi</name>
    <dbReference type="NCBI Taxonomy" id="599730"/>
    <lineage>
        <taxon>Eukaryota</taxon>
        <taxon>Fungi</taxon>
        <taxon>Dikarya</taxon>
        <taxon>Ascomycota</taxon>
        <taxon>Saccharomycotina</taxon>
        <taxon>Saccharomycetes</taxon>
        <taxon>Phaffomycetales</taxon>
        <taxon>Wickerhamomycetaceae</taxon>
        <taxon>Wickerhamomyces</taxon>
    </lineage>
</organism>
<feature type="transmembrane region" description="Helical" evidence="1">
    <location>
        <begin position="12"/>
        <end position="32"/>
    </location>
</feature>
<evidence type="ECO:0000313" key="2">
    <source>
        <dbReference type="EMBL" id="KAH3682082.1"/>
    </source>
</evidence>
<feature type="transmembrane region" description="Helical" evidence="1">
    <location>
        <begin position="266"/>
        <end position="286"/>
    </location>
</feature>
<reference evidence="2" key="2">
    <citation type="submission" date="2021-01" db="EMBL/GenBank/DDBJ databases">
        <authorList>
            <person name="Schikora-Tamarit M.A."/>
        </authorList>
    </citation>
    <scope>NUCLEOTIDE SEQUENCE</scope>
    <source>
        <strain evidence="2">CBS2887</strain>
    </source>
</reference>
<sequence length="461" mass="53143">MNIGLIGYVQEFYPYILPLFYVLSVGDCAHYMGYLLLEDLITAIFNSNQYTSAYCWDLKNLNCYYGIFGFLAMLLCCITVEVIHRCCYSTVVKYSQVWEYCCTCLRCWYLTLKLKLVISQNLKGQCATGVVVGFDNKGNFHFQDLDSGYIKLLSVDKMANVLVYCDKFDSFTELMDSLKIPESLKRTKSILMVCSDNESDNETKNFAKISVKFPVYKGLIVHKLLDIEMYVLIESNICLIYCEEADFRHYLITELRYSMRNAFKTFGNNVLIFVFLVFLMIFKASARQLNHYKSSLLTFDSKGHFLSNSHYASLRQLVYSEVQNTILGEVLMPIVGLSNVSLKEAFDSGFISLQTSLLELILFLDLRDMYRTPPPPTNSPPVPSISFSKNVGLLAWAFQDYLNEIRKQQGRLLELPEYLVSSSLLYLIVFGLIFLLLQYFDVPFKFFGTVQRLILCVFMYS</sequence>
<feature type="transmembrane region" description="Helical" evidence="1">
    <location>
        <begin position="64"/>
        <end position="83"/>
    </location>
</feature>
<keyword evidence="1" id="KW-0472">Membrane</keyword>
<keyword evidence="1" id="KW-1133">Transmembrane helix</keyword>
<keyword evidence="3" id="KW-1185">Reference proteome</keyword>